<evidence type="ECO:0000313" key="2">
    <source>
        <dbReference type="EMBL" id="CAH1107679.1"/>
    </source>
</evidence>
<feature type="compositionally biased region" description="Basic and acidic residues" evidence="1">
    <location>
        <begin position="168"/>
        <end position="182"/>
    </location>
</feature>
<dbReference type="EMBL" id="OV651835">
    <property type="protein sequence ID" value="CAH1107679.1"/>
    <property type="molecule type" value="Genomic_DNA"/>
</dbReference>
<feature type="region of interest" description="Disordered" evidence="1">
    <location>
        <begin position="153"/>
        <end position="187"/>
    </location>
</feature>
<dbReference type="SUPFAM" id="SSF48695">
    <property type="entry name" value="Multiheme cytochromes"/>
    <property type="match status" value="1"/>
</dbReference>
<reference evidence="2" key="1">
    <citation type="submission" date="2022-01" db="EMBL/GenBank/DDBJ databases">
        <authorList>
            <person name="King R."/>
        </authorList>
    </citation>
    <scope>NUCLEOTIDE SEQUENCE</scope>
</reference>
<organism evidence="2 3">
    <name type="scientific">Psylliodes chrysocephalus</name>
    <dbReference type="NCBI Taxonomy" id="3402493"/>
    <lineage>
        <taxon>Eukaryota</taxon>
        <taxon>Metazoa</taxon>
        <taxon>Ecdysozoa</taxon>
        <taxon>Arthropoda</taxon>
        <taxon>Hexapoda</taxon>
        <taxon>Insecta</taxon>
        <taxon>Pterygota</taxon>
        <taxon>Neoptera</taxon>
        <taxon>Endopterygota</taxon>
        <taxon>Coleoptera</taxon>
        <taxon>Polyphaga</taxon>
        <taxon>Cucujiformia</taxon>
        <taxon>Chrysomeloidea</taxon>
        <taxon>Chrysomelidae</taxon>
        <taxon>Galerucinae</taxon>
        <taxon>Alticini</taxon>
        <taxon>Psylliodes</taxon>
    </lineage>
</organism>
<sequence length="423" mass="47152">MMSGYSPDSDLMPRNESAEISPLNASVIKTFDSAYGNAEKGAESSDALVESAKTDVTTDPTLLSADLVLKNLDSAINNIPVSTGATNKDSAATKKVSKVPDKKFVSAYNTLALPSTVTARILNFGIDPPTFSEDERIKQFCFVHDSLLPKRKNVSPVSQEKQNVTKQNTDKKTEKSQTKSRDSIPPIVIDGNTDNYSNLAKDLKEIIKGKYSIKYTNATTVIFTETDDDYQKLLNSIKEADIPHHTYTSKADKTHAFVLRGMGKGVEKYDIVEDLHETYEVKEIFLMSTKFRPFYLVVTDPAITLEYLNKNVRVKENTRVTWEMRKTVKPIIQCHRSQAWGLVTANCGRPPRCLKCAGDHLTNTCSKTRETPATCANCHGNHPANYTKCEAYLERASKLEERRTVQKPAQKKYISAPPPTRVA</sequence>
<feature type="compositionally biased region" description="Polar residues" evidence="1">
    <location>
        <begin position="155"/>
        <end position="167"/>
    </location>
</feature>
<accession>A0A9P0CZC2</accession>
<dbReference type="OrthoDB" id="6781223at2759"/>
<dbReference type="Proteomes" id="UP001153636">
    <property type="component" value="Chromosome 23"/>
</dbReference>
<keyword evidence="3" id="KW-1185">Reference proteome</keyword>
<gene>
    <name evidence="2" type="ORF">PSYICH_LOCUS8350</name>
</gene>
<protein>
    <recommendedName>
        <fullName evidence="4">Nucleic-acid-binding protein from transposon X-element</fullName>
    </recommendedName>
</protein>
<dbReference type="InterPro" id="IPR036280">
    <property type="entry name" value="Multihaem_cyt_sf"/>
</dbReference>
<proteinExistence type="predicted"/>
<dbReference type="AlphaFoldDB" id="A0A9P0CZC2"/>
<name>A0A9P0CZC2_9CUCU</name>
<evidence type="ECO:0008006" key="4">
    <source>
        <dbReference type="Google" id="ProtNLM"/>
    </source>
</evidence>
<evidence type="ECO:0000256" key="1">
    <source>
        <dbReference type="SAM" id="MobiDB-lite"/>
    </source>
</evidence>
<feature type="region of interest" description="Disordered" evidence="1">
    <location>
        <begin position="400"/>
        <end position="423"/>
    </location>
</feature>
<evidence type="ECO:0000313" key="3">
    <source>
        <dbReference type="Proteomes" id="UP001153636"/>
    </source>
</evidence>